<sequence length="183" mass="20161">MAKSSEFHVPSLAEADTEYAAIESRLAELVEQHALAHHEVAALEDDMRARPAPRIRSGVAELLGDVVDTTLHQRPAKLKDLRQRVADLEAATKIMRDRLKDRRSAASLAACAMVREEYGRRVAKACAALEAFVTANAEAEKVLDSLEREDVGITYLPSMRPLSAFTESLGRYILDAQRAGYVS</sequence>
<dbReference type="AlphaFoldDB" id="A0A330H4B5"/>
<evidence type="ECO:0000256" key="1">
    <source>
        <dbReference type="SAM" id="Coils"/>
    </source>
</evidence>
<dbReference type="EMBL" id="QMBP01000027">
    <property type="protein sequence ID" value="RAZ83200.1"/>
    <property type="molecule type" value="Genomic_DNA"/>
</dbReference>
<organism evidence="2 3">
    <name type="scientific">Mesorhizobium hawassense</name>
    <dbReference type="NCBI Taxonomy" id="1209954"/>
    <lineage>
        <taxon>Bacteria</taxon>
        <taxon>Pseudomonadati</taxon>
        <taxon>Pseudomonadota</taxon>
        <taxon>Alphaproteobacteria</taxon>
        <taxon>Hyphomicrobiales</taxon>
        <taxon>Phyllobacteriaceae</taxon>
        <taxon>Mesorhizobium</taxon>
    </lineage>
</organism>
<name>A0A330H4B5_9HYPH</name>
<evidence type="ECO:0000313" key="2">
    <source>
        <dbReference type="EMBL" id="RAZ83200.1"/>
    </source>
</evidence>
<dbReference type="RefSeq" id="WP_112101536.1">
    <property type="nucleotide sequence ID" value="NZ_QMBP01000027.1"/>
</dbReference>
<dbReference type="Proteomes" id="UP000251558">
    <property type="component" value="Unassembled WGS sequence"/>
</dbReference>
<evidence type="ECO:0000313" key="3">
    <source>
        <dbReference type="Proteomes" id="UP000251558"/>
    </source>
</evidence>
<keyword evidence="3" id="KW-1185">Reference proteome</keyword>
<protein>
    <submittedName>
        <fullName evidence="2">Uncharacterized protein</fullName>
    </submittedName>
</protein>
<feature type="coiled-coil region" evidence="1">
    <location>
        <begin position="12"/>
        <end position="46"/>
    </location>
</feature>
<keyword evidence="1" id="KW-0175">Coiled coil</keyword>
<comment type="caution">
    <text evidence="2">The sequence shown here is derived from an EMBL/GenBank/DDBJ whole genome shotgun (WGS) entry which is preliminary data.</text>
</comment>
<accession>A0A330H4B5</accession>
<reference evidence="2 3" key="2">
    <citation type="submission" date="2018-07" db="EMBL/GenBank/DDBJ databases">
        <title>Diversity of Mesorhizobium strains in Brazil.</title>
        <authorList>
            <person name="Helene L.C.F."/>
            <person name="Dall'Agnol R."/>
            <person name="Delamuta J.R.M."/>
            <person name="Hungria M."/>
        </authorList>
    </citation>
    <scope>NUCLEOTIDE SEQUENCE [LARGE SCALE GENOMIC DNA]</scope>
    <source>
        <strain evidence="2 3">AC99b</strain>
    </source>
</reference>
<reference evidence="3" key="1">
    <citation type="submission" date="2018-06" db="EMBL/GenBank/DDBJ databases">
        <authorList>
            <person name="Helene L.C."/>
            <person name="Dall'Agnol R."/>
            <person name="Delamuta J.R."/>
            <person name="Hungria M."/>
        </authorList>
    </citation>
    <scope>NUCLEOTIDE SEQUENCE [LARGE SCALE GENOMIC DNA]</scope>
    <source>
        <strain evidence="3">AC99b</strain>
    </source>
</reference>
<dbReference type="OrthoDB" id="8419647at2"/>
<gene>
    <name evidence="2" type="ORF">DPM33_32985</name>
</gene>
<proteinExistence type="predicted"/>